<keyword evidence="10" id="KW-0408">Iron</keyword>
<evidence type="ECO:0000313" key="11">
    <source>
        <dbReference type="EMBL" id="ARF69446.1"/>
    </source>
</evidence>
<accession>A0A1V0UW94</accession>
<comment type="similarity">
    <text evidence="2">Belongs to the Fur family.</text>
</comment>
<keyword evidence="5 9" id="KW-0862">Zinc</keyword>
<dbReference type="PANTHER" id="PTHR33202:SF1">
    <property type="entry name" value="FERRIC UPTAKE REGULATION PROTEIN"/>
    <property type="match status" value="1"/>
</dbReference>
<dbReference type="InterPro" id="IPR036390">
    <property type="entry name" value="WH_DNA-bd_sf"/>
</dbReference>
<evidence type="ECO:0000256" key="7">
    <source>
        <dbReference type="ARBA" id="ARBA00023125"/>
    </source>
</evidence>
<comment type="cofactor">
    <cofactor evidence="9">
        <name>Zn(2+)</name>
        <dbReference type="ChEBI" id="CHEBI:29105"/>
    </cofactor>
    <text evidence="9">Binds 1 zinc ion per subunit.</text>
</comment>
<keyword evidence="7" id="KW-0238">DNA-binding</keyword>
<comment type="subcellular location">
    <subcellularLocation>
        <location evidence="1">Cytoplasm</location>
    </subcellularLocation>
</comment>
<dbReference type="GeneID" id="64218216"/>
<dbReference type="PANTHER" id="PTHR33202">
    <property type="entry name" value="ZINC UPTAKE REGULATION PROTEIN"/>
    <property type="match status" value="1"/>
</dbReference>
<keyword evidence="3" id="KW-0963">Cytoplasm</keyword>
<gene>
    <name evidence="11" type="ORF">B7C51_18945</name>
</gene>
<dbReference type="GO" id="GO:0000976">
    <property type="term" value="F:transcription cis-regulatory region binding"/>
    <property type="evidence" value="ECO:0007669"/>
    <property type="project" value="TreeGrafter"/>
</dbReference>
<protein>
    <submittedName>
        <fullName evidence="11">Transcriptional repressor</fullName>
    </submittedName>
</protein>
<evidence type="ECO:0000256" key="3">
    <source>
        <dbReference type="ARBA" id="ARBA00022490"/>
    </source>
</evidence>
<feature type="binding site" evidence="9">
    <location>
        <position position="98"/>
    </location>
    <ligand>
        <name>Zn(2+)</name>
        <dbReference type="ChEBI" id="CHEBI:29105"/>
    </ligand>
</feature>
<evidence type="ECO:0000256" key="1">
    <source>
        <dbReference type="ARBA" id="ARBA00004496"/>
    </source>
</evidence>
<reference evidence="11 12" key="1">
    <citation type="submission" date="2017-03" db="EMBL/GenBank/DDBJ databases">
        <title>Paenibacillus larvae genome sequencing.</title>
        <authorList>
            <person name="Dingman D.W."/>
        </authorList>
    </citation>
    <scope>NUCLEOTIDE SEQUENCE [LARGE SCALE GENOMIC DNA]</scope>
    <source>
        <strain evidence="11 12">SAG 10367</strain>
    </source>
</reference>
<evidence type="ECO:0000256" key="8">
    <source>
        <dbReference type="ARBA" id="ARBA00023163"/>
    </source>
</evidence>
<organism evidence="11 12">
    <name type="scientific">Paenibacillus larvae subsp. pulvifaciens</name>
    <dbReference type="NCBI Taxonomy" id="1477"/>
    <lineage>
        <taxon>Bacteria</taxon>
        <taxon>Bacillati</taxon>
        <taxon>Bacillota</taxon>
        <taxon>Bacilli</taxon>
        <taxon>Bacillales</taxon>
        <taxon>Paenibacillaceae</taxon>
        <taxon>Paenibacillus</taxon>
    </lineage>
</organism>
<evidence type="ECO:0000256" key="5">
    <source>
        <dbReference type="ARBA" id="ARBA00022833"/>
    </source>
</evidence>
<dbReference type="EMBL" id="CP020557">
    <property type="protein sequence ID" value="ARF69446.1"/>
    <property type="molecule type" value="Genomic_DNA"/>
</dbReference>
<evidence type="ECO:0000256" key="9">
    <source>
        <dbReference type="PIRSR" id="PIRSR602481-1"/>
    </source>
</evidence>
<dbReference type="InterPro" id="IPR036388">
    <property type="entry name" value="WH-like_DNA-bd_sf"/>
</dbReference>
<dbReference type="GO" id="GO:1900376">
    <property type="term" value="P:regulation of secondary metabolite biosynthetic process"/>
    <property type="evidence" value="ECO:0007669"/>
    <property type="project" value="TreeGrafter"/>
</dbReference>
<keyword evidence="9" id="KW-0479">Metal-binding</keyword>
<keyword evidence="6" id="KW-0805">Transcription regulation</keyword>
<feature type="binding site" evidence="9">
    <location>
        <position position="132"/>
    </location>
    <ligand>
        <name>Zn(2+)</name>
        <dbReference type="ChEBI" id="CHEBI:29105"/>
    </ligand>
</feature>
<evidence type="ECO:0000256" key="4">
    <source>
        <dbReference type="ARBA" id="ARBA00022491"/>
    </source>
</evidence>
<feature type="binding site" evidence="10">
    <location>
        <position position="89"/>
    </location>
    <ligand>
        <name>Fe cation</name>
        <dbReference type="ChEBI" id="CHEBI:24875"/>
    </ligand>
</feature>
<evidence type="ECO:0000256" key="6">
    <source>
        <dbReference type="ARBA" id="ARBA00023015"/>
    </source>
</evidence>
<dbReference type="SUPFAM" id="SSF46785">
    <property type="entry name" value="Winged helix' DNA-binding domain"/>
    <property type="match status" value="1"/>
</dbReference>
<name>A0A1V0UW94_9BACL</name>
<keyword evidence="8" id="KW-0804">Transcription</keyword>
<proteinExistence type="inferred from homology"/>
<dbReference type="GO" id="GO:0003700">
    <property type="term" value="F:DNA-binding transcription factor activity"/>
    <property type="evidence" value="ECO:0007669"/>
    <property type="project" value="InterPro"/>
</dbReference>
<dbReference type="InterPro" id="IPR043135">
    <property type="entry name" value="Fur_C"/>
</dbReference>
<dbReference type="CDD" id="cd07153">
    <property type="entry name" value="Fur_like"/>
    <property type="match status" value="1"/>
</dbReference>
<dbReference type="Pfam" id="PF01475">
    <property type="entry name" value="FUR"/>
    <property type="match status" value="1"/>
</dbReference>
<dbReference type="GO" id="GO:0045892">
    <property type="term" value="P:negative regulation of DNA-templated transcription"/>
    <property type="evidence" value="ECO:0007669"/>
    <property type="project" value="TreeGrafter"/>
</dbReference>
<dbReference type="Gene3D" id="1.10.10.10">
    <property type="entry name" value="Winged helix-like DNA-binding domain superfamily/Winged helix DNA-binding domain"/>
    <property type="match status" value="1"/>
</dbReference>
<comment type="cofactor">
    <cofactor evidence="10">
        <name>Mn(2+)</name>
        <dbReference type="ChEBI" id="CHEBI:29035"/>
    </cofactor>
    <cofactor evidence="10">
        <name>Fe(2+)</name>
        <dbReference type="ChEBI" id="CHEBI:29033"/>
    </cofactor>
    <text evidence="10">Binds 1 Mn(2+) or Fe(2+) ion per subunit.</text>
</comment>
<feature type="binding site" evidence="10">
    <location>
        <position position="124"/>
    </location>
    <ligand>
        <name>Fe cation</name>
        <dbReference type="ChEBI" id="CHEBI:24875"/>
    </ligand>
</feature>
<dbReference type="Gene3D" id="3.30.1490.190">
    <property type="match status" value="1"/>
</dbReference>
<dbReference type="InterPro" id="IPR002481">
    <property type="entry name" value="FUR"/>
</dbReference>
<evidence type="ECO:0000256" key="2">
    <source>
        <dbReference type="ARBA" id="ARBA00007957"/>
    </source>
</evidence>
<evidence type="ECO:0000313" key="12">
    <source>
        <dbReference type="Proteomes" id="UP000192727"/>
    </source>
</evidence>
<dbReference type="RefSeq" id="WP_024095054.1">
    <property type="nucleotide sequence ID" value="NZ_CP019794.1"/>
</dbReference>
<dbReference type="AlphaFoldDB" id="A0A1V0UW94"/>
<sequence>MKAEEIIQAMAGQGMRITEQRRFLADLFSQTEGYLTAKDVYDKMGKTYPGLSFDTVYRNLRILHEMGILEQFVFEEGVKFRARCKEHDHHHHLICLQCEKTIPFLFCPMDGVPGLPEDFKPVKHKFEIYGYCKDCQSL</sequence>
<feature type="binding site" evidence="9">
    <location>
        <position position="95"/>
    </location>
    <ligand>
        <name>Zn(2+)</name>
        <dbReference type="ChEBI" id="CHEBI:29105"/>
    </ligand>
</feature>
<dbReference type="GO" id="GO:0005737">
    <property type="term" value="C:cytoplasm"/>
    <property type="evidence" value="ECO:0007669"/>
    <property type="project" value="UniProtKB-SubCell"/>
</dbReference>
<dbReference type="GO" id="GO:0008270">
    <property type="term" value="F:zinc ion binding"/>
    <property type="evidence" value="ECO:0007669"/>
    <property type="project" value="TreeGrafter"/>
</dbReference>
<feature type="binding site" evidence="9">
    <location>
        <position position="135"/>
    </location>
    <ligand>
        <name>Zn(2+)</name>
        <dbReference type="ChEBI" id="CHEBI:29105"/>
    </ligand>
</feature>
<dbReference type="Proteomes" id="UP000192727">
    <property type="component" value="Chromosome"/>
</dbReference>
<keyword evidence="4" id="KW-0678">Repressor</keyword>
<evidence type="ECO:0000256" key="10">
    <source>
        <dbReference type="PIRSR" id="PIRSR602481-2"/>
    </source>
</evidence>